<dbReference type="SUPFAM" id="SSF55154">
    <property type="entry name" value="CYTH-like phosphatases"/>
    <property type="match status" value="1"/>
</dbReference>
<dbReference type="AlphaFoldDB" id="J4UK97"/>
<proteinExistence type="predicted"/>
<dbReference type="EMBL" id="ALBS01000030">
    <property type="protein sequence ID" value="EJT52290.1"/>
    <property type="molecule type" value="Genomic_DNA"/>
</dbReference>
<keyword evidence="1" id="KW-0732">Signal</keyword>
<dbReference type="GeneID" id="25989012"/>
<accession>J4UK97</accession>
<organism evidence="2 3">
    <name type="scientific">Trichosporon asahii var. asahii (strain ATCC 90039 / CBS 2479 / JCM 2466 / KCTC 7840 / NBRC 103889/ NCYC 2677 / UAMH 7654)</name>
    <name type="common">Yeast</name>
    <dbReference type="NCBI Taxonomy" id="1186058"/>
    <lineage>
        <taxon>Eukaryota</taxon>
        <taxon>Fungi</taxon>
        <taxon>Dikarya</taxon>
        <taxon>Basidiomycota</taxon>
        <taxon>Agaricomycotina</taxon>
        <taxon>Tremellomycetes</taxon>
        <taxon>Trichosporonales</taxon>
        <taxon>Trichosporonaceae</taxon>
        <taxon>Trichosporon</taxon>
    </lineage>
</organism>
<feature type="chain" id="PRO_5003781211" evidence="1">
    <location>
        <begin position="22"/>
        <end position="266"/>
    </location>
</feature>
<dbReference type="HOGENOM" id="CLU_070859_0_0_1"/>
<evidence type="ECO:0000256" key="1">
    <source>
        <dbReference type="SAM" id="SignalP"/>
    </source>
</evidence>
<dbReference type="Gene3D" id="2.40.320.10">
    <property type="entry name" value="Hypothetical Protein Pfu-838710-001"/>
    <property type="match status" value="1"/>
</dbReference>
<dbReference type="InterPro" id="IPR033469">
    <property type="entry name" value="CYTH-like_dom_sf"/>
</dbReference>
<feature type="signal peptide" evidence="1">
    <location>
        <begin position="1"/>
        <end position="21"/>
    </location>
</feature>
<name>J4UK97_TRIAS</name>
<reference evidence="2 3" key="1">
    <citation type="journal article" date="2012" name="Eukaryot. Cell">
        <title>Draft genome sequence of CBS 2479, the standard type strain of Trichosporon asahii.</title>
        <authorList>
            <person name="Yang R.Y."/>
            <person name="Li H.T."/>
            <person name="Zhu H."/>
            <person name="Zhou G.P."/>
            <person name="Wang M."/>
            <person name="Wang L."/>
        </authorList>
    </citation>
    <scope>NUCLEOTIDE SEQUENCE [LARGE SCALE GENOMIC DNA]</scope>
    <source>
        <strain evidence="3">ATCC 90039 / CBS 2479 / JCM 2466 / KCTC 7840 / NCYC 2677 / UAMH 7654</strain>
    </source>
</reference>
<protein>
    <submittedName>
        <fullName evidence="2">Uncharacterized protein</fullName>
    </submittedName>
</protein>
<dbReference type="Proteomes" id="UP000002748">
    <property type="component" value="Unassembled WGS sequence"/>
</dbReference>
<dbReference type="VEuPathDB" id="FungiDB:A1Q1_05500"/>
<gene>
    <name evidence="2" type="ORF">A1Q1_05500</name>
</gene>
<evidence type="ECO:0000313" key="2">
    <source>
        <dbReference type="EMBL" id="EJT52290.1"/>
    </source>
</evidence>
<evidence type="ECO:0000313" key="3">
    <source>
        <dbReference type="Proteomes" id="UP000002748"/>
    </source>
</evidence>
<dbReference type="OrthoDB" id="4573177at2759"/>
<comment type="caution">
    <text evidence="2">The sequence shown here is derived from an EMBL/GenBank/DDBJ whole genome shotgun (WGS) entry which is preliminary data.</text>
</comment>
<sequence length="266" mass="29607">MIKLAAISFLALGRPLGRAFASSCTPLSYEVKFSLLDSALKSGQPSTDVVSTFSLKSPPQERTWAYFDTNDKGLNAEGWVVRIRHKEGQDVELTYKKRFAVPDGLDSALAEARDAGFTEDAEIDWTTTKQTLSFDHSVKLSLWTLNGTAIPSADWGLYLLVNHIPDKIADWNHHGWGTDTLKRSRQYGPVTAKVWFGKWNDTEVRVEVLPLKNANGTGMELTTELSFGADGSNASALRDEVMHELDSRGWLNREGKLKTGLVLDRY</sequence>
<dbReference type="KEGG" id="tasa:A1Q1_05500"/>
<dbReference type="RefSeq" id="XP_014183613.1">
    <property type="nucleotide sequence ID" value="XM_014328138.1"/>
</dbReference>